<proteinExistence type="inferred from homology"/>
<dbReference type="EMBL" id="JAUUTY010000003">
    <property type="protein sequence ID" value="KAK1670003.1"/>
    <property type="molecule type" value="Genomic_DNA"/>
</dbReference>
<feature type="domain" description="GST N-terminal" evidence="6">
    <location>
        <begin position="8"/>
        <end position="87"/>
    </location>
</feature>
<comment type="similarity">
    <text evidence="3">Belongs to the GST superfamily. Tau family.</text>
</comment>
<protein>
    <recommendedName>
        <fullName evidence="1">glutathione transferase</fullName>
        <ecNumber evidence="1">2.5.1.18</ecNumber>
    </recommendedName>
</protein>
<reference evidence="7" key="1">
    <citation type="submission" date="2023-07" db="EMBL/GenBank/DDBJ databases">
        <title>A chromosome-level genome assembly of Lolium multiflorum.</title>
        <authorList>
            <person name="Chen Y."/>
            <person name="Copetti D."/>
            <person name="Kolliker R."/>
            <person name="Studer B."/>
        </authorList>
    </citation>
    <scope>NUCLEOTIDE SEQUENCE</scope>
    <source>
        <strain evidence="7">02402/16</strain>
        <tissue evidence="7">Leaf</tissue>
    </source>
</reference>
<evidence type="ECO:0000256" key="2">
    <source>
        <dbReference type="ARBA" id="ARBA00022679"/>
    </source>
</evidence>
<dbReference type="AlphaFoldDB" id="A0AAD8T4Y6"/>
<feature type="compositionally biased region" description="Low complexity" evidence="5">
    <location>
        <begin position="249"/>
        <end position="260"/>
    </location>
</feature>
<dbReference type="GO" id="GO:0004364">
    <property type="term" value="F:glutathione transferase activity"/>
    <property type="evidence" value="ECO:0007669"/>
    <property type="project" value="UniProtKB-EC"/>
</dbReference>
<evidence type="ECO:0000256" key="4">
    <source>
        <dbReference type="ARBA" id="ARBA00047960"/>
    </source>
</evidence>
<dbReference type="PROSITE" id="PS50404">
    <property type="entry name" value="GST_NTER"/>
    <property type="match status" value="1"/>
</dbReference>
<sequence length="450" mass="49120">MDGGGGGDELQLLGSWASPYVARVKLALHLKGVHYSYAEEDLADKSELLLRSNPVHKAVPVLIHNDRPVCESQVIMQSKCDVRASPTGRHPSRACTFGWIDPDKIPAQYGDAPQKRTAAASGTTQTQPKSWPGLRGREWHAAFSRVRLVRVAGPPVGAPVLKCGREGTCPYPSPFPPAARELRLPRRHGPEARVLAIRQRPRGRQPRRRRRSPWGRRRQTRPDLRHRSGGADVRDAGVPMPWGRAPPTAARARSGSGRPSLRPRPLRRDPEAPRLPADLQTPRRRRKSQRDLWFEVEHDARRRTCFTSARPRARRLAGWPPPVASTSTSPRPGPPTARQPGRRTTGGAGGARGVRAARPRRAAKWRTSPTLRAAAEEAARRPEDAGGGVGVRAAPSGGGASGGAREEERRARASAATEAGPRGGAARQSPREARRAEPPNPLHGKGRWEP</sequence>
<feature type="compositionally biased region" description="Basic residues" evidence="5">
    <location>
        <begin position="355"/>
        <end position="364"/>
    </location>
</feature>
<feature type="region of interest" description="Disordered" evidence="5">
    <location>
        <begin position="111"/>
        <end position="134"/>
    </location>
</feature>
<evidence type="ECO:0000313" key="8">
    <source>
        <dbReference type="Proteomes" id="UP001231189"/>
    </source>
</evidence>
<keyword evidence="8" id="KW-1185">Reference proteome</keyword>
<feature type="region of interest" description="Disordered" evidence="5">
    <location>
        <begin position="174"/>
        <end position="290"/>
    </location>
</feature>
<dbReference type="Proteomes" id="UP001231189">
    <property type="component" value="Unassembled WGS sequence"/>
</dbReference>
<feature type="region of interest" description="Disordered" evidence="5">
    <location>
        <begin position="306"/>
        <end position="450"/>
    </location>
</feature>
<feature type="compositionally biased region" description="Low complexity" evidence="5">
    <location>
        <begin position="413"/>
        <end position="428"/>
    </location>
</feature>
<feature type="compositionally biased region" description="Basic and acidic residues" evidence="5">
    <location>
        <begin position="374"/>
        <end position="384"/>
    </location>
</feature>
<evidence type="ECO:0000259" key="6">
    <source>
        <dbReference type="PROSITE" id="PS50404"/>
    </source>
</evidence>
<comment type="caution">
    <text evidence="7">The sequence shown here is derived from an EMBL/GenBank/DDBJ whole genome shotgun (WGS) entry which is preliminary data.</text>
</comment>
<accession>A0AAD8T4Y6</accession>
<dbReference type="InterPro" id="IPR004045">
    <property type="entry name" value="Glutathione_S-Trfase_N"/>
</dbReference>
<feature type="compositionally biased region" description="Gly residues" evidence="5">
    <location>
        <begin position="385"/>
        <end position="402"/>
    </location>
</feature>
<gene>
    <name evidence="7" type="ORF">QYE76_058162</name>
</gene>
<feature type="compositionally biased region" description="Polar residues" evidence="5">
    <location>
        <begin position="120"/>
        <end position="129"/>
    </location>
</feature>
<dbReference type="Gene3D" id="3.40.30.10">
    <property type="entry name" value="Glutaredoxin"/>
    <property type="match status" value="1"/>
</dbReference>
<dbReference type="FunFam" id="3.40.30.10:FF:000044">
    <property type="entry name" value="Glutathione S-transferase GSTU6"/>
    <property type="match status" value="1"/>
</dbReference>
<dbReference type="PANTHER" id="PTHR44548">
    <property type="entry name" value="GST N-TERMINAL DOMAIN-CONTAINING PROTEIN"/>
    <property type="match status" value="1"/>
</dbReference>
<evidence type="ECO:0000256" key="1">
    <source>
        <dbReference type="ARBA" id="ARBA00012452"/>
    </source>
</evidence>
<dbReference type="InterPro" id="IPR036249">
    <property type="entry name" value="Thioredoxin-like_sf"/>
</dbReference>
<dbReference type="SUPFAM" id="SSF52833">
    <property type="entry name" value="Thioredoxin-like"/>
    <property type="match status" value="1"/>
</dbReference>
<dbReference type="CDD" id="cd03058">
    <property type="entry name" value="GST_N_Tau"/>
    <property type="match status" value="1"/>
</dbReference>
<evidence type="ECO:0000256" key="3">
    <source>
        <dbReference type="ARBA" id="ARBA00025743"/>
    </source>
</evidence>
<name>A0AAD8T4Y6_LOLMU</name>
<feature type="compositionally biased region" description="Basic and acidic residues" evidence="5">
    <location>
        <begin position="180"/>
        <end position="191"/>
    </location>
</feature>
<dbReference type="PANTHER" id="PTHR44548:SF1">
    <property type="entry name" value="GST N-TERMINAL DOMAIN-CONTAINING PROTEIN"/>
    <property type="match status" value="1"/>
</dbReference>
<comment type="catalytic activity">
    <reaction evidence="4">
        <text>RX + glutathione = an S-substituted glutathione + a halide anion + H(+)</text>
        <dbReference type="Rhea" id="RHEA:16437"/>
        <dbReference type="ChEBI" id="CHEBI:15378"/>
        <dbReference type="ChEBI" id="CHEBI:16042"/>
        <dbReference type="ChEBI" id="CHEBI:17792"/>
        <dbReference type="ChEBI" id="CHEBI:57925"/>
        <dbReference type="ChEBI" id="CHEBI:90779"/>
        <dbReference type="EC" id="2.5.1.18"/>
    </reaction>
</comment>
<feature type="compositionally biased region" description="Basic residues" evidence="5">
    <location>
        <begin position="199"/>
        <end position="219"/>
    </location>
</feature>
<evidence type="ECO:0000313" key="7">
    <source>
        <dbReference type="EMBL" id="KAK1670003.1"/>
    </source>
</evidence>
<organism evidence="7 8">
    <name type="scientific">Lolium multiflorum</name>
    <name type="common">Italian ryegrass</name>
    <name type="synonym">Lolium perenne subsp. multiflorum</name>
    <dbReference type="NCBI Taxonomy" id="4521"/>
    <lineage>
        <taxon>Eukaryota</taxon>
        <taxon>Viridiplantae</taxon>
        <taxon>Streptophyta</taxon>
        <taxon>Embryophyta</taxon>
        <taxon>Tracheophyta</taxon>
        <taxon>Spermatophyta</taxon>
        <taxon>Magnoliopsida</taxon>
        <taxon>Liliopsida</taxon>
        <taxon>Poales</taxon>
        <taxon>Poaceae</taxon>
        <taxon>BOP clade</taxon>
        <taxon>Pooideae</taxon>
        <taxon>Poodae</taxon>
        <taxon>Poeae</taxon>
        <taxon>Poeae Chloroplast Group 2 (Poeae type)</taxon>
        <taxon>Loliodinae</taxon>
        <taxon>Loliinae</taxon>
        <taxon>Lolium</taxon>
    </lineage>
</organism>
<dbReference type="Pfam" id="PF02798">
    <property type="entry name" value="GST_N"/>
    <property type="match status" value="1"/>
</dbReference>
<evidence type="ECO:0000256" key="5">
    <source>
        <dbReference type="SAM" id="MobiDB-lite"/>
    </source>
</evidence>
<keyword evidence="2" id="KW-0808">Transferase</keyword>
<dbReference type="EC" id="2.5.1.18" evidence="1"/>